<dbReference type="InterPro" id="IPR050595">
    <property type="entry name" value="Bact_response_regulator"/>
</dbReference>
<protein>
    <submittedName>
        <fullName evidence="4">Response regulator</fullName>
    </submittedName>
</protein>
<feature type="modified residue" description="4-aspartylphosphate" evidence="2">
    <location>
        <position position="59"/>
    </location>
</feature>
<evidence type="ECO:0000256" key="1">
    <source>
        <dbReference type="ARBA" id="ARBA00022553"/>
    </source>
</evidence>
<gene>
    <name evidence="4" type="ORF">EYE40_07760</name>
</gene>
<dbReference type="EMBL" id="SISG01000001">
    <property type="protein sequence ID" value="TBN57300.1"/>
    <property type="molecule type" value="Genomic_DNA"/>
</dbReference>
<proteinExistence type="predicted"/>
<dbReference type="InterPro" id="IPR001789">
    <property type="entry name" value="Sig_transdc_resp-reg_receiver"/>
</dbReference>
<dbReference type="SUPFAM" id="SSF52172">
    <property type="entry name" value="CheY-like"/>
    <property type="match status" value="1"/>
</dbReference>
<dbReference type="RefSeq" id="WP_130981411.1">
    <property type="nucleotide sequence ID" value="NZ_SISG01000001.1"/>
</dbReference>
<dbReference type="InterPro" id="IPR011006">
    <property type="entry name" value="CheY-like_superfamily"/>
</dbReference>
<dbReference type="PANTHER" id="PTHR44591">
    <property type="entry name" value="STRESS RESPONSE REGULATOR PROTEIN 1"/>
    <property type="match status" value="1"/>
</dbReference>
<dbReference type="PROSITE" id="PS50110">
    <property type="entry name" value="RESPONSE_REGULATORY"/>
    <property type="match status" value="1"/>
</dbReference>
<accession>A0A4Q9GYC6</accession>
<keyword evidence="5" id="KW-1185">Reference proteome</keyword>
<evidence type="ECO:0000259" key="3">
    <source>
        <dbReference type="PROSITE" id="PS50110"/>
    </source>
</evidence>
<feature type="domain" description="Response regulatory" evidence="3">
    <location>
        <begin position="10"/>
        <end position="118"/>
    </location>
</feature>
<name>A0A4Q9GYC6_9MICO</name>
<dbReference type="Proteomes" id="UP000294194">
    <property type="component" value="Unassembled WGS sequence"/>
</dbReference>
<dbReference type="AlphaFoldDB" id="A0A4Q9GYC6"/>
<dbReference type="PANTHER" id="PTHR44591:SF3">
    <property type="entry name" value="RESPONSE REGULATORY DOMAIN-CONTAINING PROTEIN"/>
    <property type="match status" value="1"/>
</dbReference>
<comment type="caution">
    <text evidence="4">The sequence shown here is derived from an EMBL/GenBank/DDBJ whole genome shotgun (WGS) entry which is preliminary data.</text>
</comment>
<evidence type="ECO:0000313" key="4">
    <source>
        <dbReference type="EMBL" id="TBN57300.1"/>
    </source>
</evidence>
<organism evidence="4 5">
    <name type="scientific">Glaciihabitans arcticus</name>
    <dbReference type="NCBI Taxonomy" id="2668039"/>
    <lineage>
        <taxon>Bacteria</taxon>
        <taxon>Bacillati</taxon>
        <taxon>Actinomycetota</taxon>
        <taxon>Actinomycetes</taxon>
        <taxon>Micrococcales</taxon>
        <taxon>Microbacteriaceae</taxon>
        <taxon>Glaciihabitans</taxon>
    </lineage>
</organism>
<dbReference type="SMART" id="SM00448">
    <property type="entry name" value="REC"/>
    <property type="match status" value="1"/>
</dbReference>
<dbReference type="GO" id="GO:0000160">
    <property type="term" value="P:phosphorelay signal transduction system"/>
    <property type="evidence" value="ECO:0007669"/>
    <property type="project" value="InterPro"/>
</dbReference>
<evidence type="ECO:0000256" key="2">
    <source>
        <dbReference type="PROSITE-ProRule" id="PRU00169"/>
    </source>
</evidence>
<evidence type="ECO:0000313" key="5">
    <source>
        <dbReference type="Proteomes" id="UP000294194"/>
    </source>
</evidence>
<dbReference type="Pfam" id="PF00072">
    <property type="entry name" value="Response_reg"/>
    <property type="match status" value="1"/>
</dbReference>
<dbReference type="CDD" id="cd17546">
    <property type="entry name" value="REC_hyHK_CKI1_RcsC-like"/>
    <property type="match status" value="1"/>
</dbReference>
<keyword evidence="1 2" id="KW-0597">Phosphoprotein</keyword>
<dbReference type="Gene3D" id="3.40.50.2300">
    <property type="match status" value="1"/>
</dbReference>
<reference evidence="5" key="1">
    <citation type="submission" date="2019-02" db="EMBL/GenBank/DDBJ databases">
        <title>Glaciihabitans arcticus sp. nov., a psychrotolerant bacterium isolated from polar soil.</title>
        <authorList>
            <person name="Dahal R.H."/>
        </authorList>
    </citation>
    <scope>NUCLEOTIDE SEQUENCE [LARGE SCALE GENOMIC DNA]</scope>
    <source>
        <strain evidence="5">RP-3-7</strain>
    </source>
</reference>
<sequence>MGDQVMDSVRVLVVEDSADQRLLLRLYFERAGCEVETATSGESAMEALTRLEPDLVVVDLVLPGMDGWSLTERIRAERPQVAIAITSVLDTADYPEADATLPKPVTGDDVRRVLRETVPRWTRA</sequence>